<dbReference type="InterPro" id="IPR012349">
    <property type="entry name" value="Split_barrel_FMN-bd"/>
</dbReference>
<evidence type="ECO:0000313" key="1">
    <source>
        <dbReference type="EMBL" id="MSS01743.1"/>
    </source>
</evidence>
<accession>A0A7X2T464</accession>
<comment type="caution">
    <text evidence="1">The sequence shown here is derived from an EMBL/GenBank/DDBJ whole genome shotgun (WGS) entry which is preliminary data.</text>
</comment>
<evidence type="ECO:0000313" key="2">
    <source>
        <dbReference type="Proteomes" id="UP000470082"/>
    </source>
</evidence>
<dbReference type="RefSeq" id="WP_154460300.1">
    <property type="nucleotide sequence ID" value="NZ_JAQYTQ010000083.1"/>
</dbReference>
<name>A0A7X2T464_9FIRM</name>
<dbReference type="InterPro" id="IPR024747">
    <property type="entry name" value="Pyridox_Oxase-rel"/>
</dbReference>
<protein>
    <submittedName>
        <fullName evidence="1">Pyridoxamine 5'-phosphate oxidase family protein</fullName>
    </submittedName>
</protein>
<dbReference type="Gene3D" id="2.30.110.10">
    <property type="entry name" value="Electron Transport, Fmn-binding Protein, Chain A"/>
    <property type="match status" value="1"/>
</dbReference>
<dbReference type="Pfam" id="PF12900">
    <property type="entry name" value="Pyridox_ox_2"/>
    <property type="match status" value="1"/>
</dbReference>
<organism evidence="1 2">
    <name type="scientific">Floccifex porci</name>
    <dbReference type="NCBI Taxonomy" id="2606629"/>
    <lineage>
        <taxon>Bacteria</taxon>
        <taxon>Bacillati</taxon>
        <taxon>Bacillota</taxon>
        <taxon>Erysipelotrichia</taxon>
        <taxon>Erysipelotrichales</taxon>
        <taxon>Erysipelotrichaceae</taxon>
        <taxon>Floccifex</taxon>
    </lineage>
</organism>
<sequence>MNQNDIIYEFEEGIVVKDECECKKGCIRYSDCTFLPVEKIRHPEKLISYQRCWEVINELRYGTLCINTDTYPHAVGMNHIVLDGHIYFHCAQKGYKLKGLDHKVNYNLIQDLGINTEIGTHNHRSVSVYGILKEVKDLSIKKDVLLKLIEGTKHPYHDRMLQTTKILEIEIDFIQGKEHIY</sequence>
<dbReference type="EMBL" id="VUMM01000011">
    <property type="protein sequence ID" value="MSS01743.1"/>
    <property type="molecule type" value="Genomic_DNA"/>
</dbReference>
<gene>
    <name evidence="1" type="ORF">FYJ50_06480</name>
</gene>
<reference evidence="1 2" key="1">
    <citation type="submission" date="2019-08" db="EMBL/GenBank/DDBJ databases">
        <title>In-depth cultivation of the pig gut microbiome towards novel bacterial diversity and tailored functional studies.</title>
        <authorList>
            <person name="Wylensek D."/>
            <person name="Hitch T.C.A."/>
            <person name="Clavel T."/>
        </authorList>
    </citation>
    <scope>NUCLEOTIDE SEQUENCE [LARGE SCALE GENOMIC DNA]</scope>
    <source>
        <strain evidence="1 2">LKV-178-WT-2G</strain>
    </source>
</reference>
<keyword evidence="2" id="KW-1185">Reference proteome</keyword>
<dbReference type="AlphaFoldDB" id="A0A7X2T464"/>
<dbReference type="Proteomes" id="UP000470082">
    <property type="component" value="Unassembled WGS sequence"/>
</dbReference>
<proteinExistence type="predicted"/>
<dbReference type="SUPFAM" id="SSF50475">
    <property type="entry name" value="FMN-binding split barrel"/>
    <property type="match status" value="1"/>
</dbReference>